<comment type="subcellular location">
    <subcellularLocation>
        <location evidence="2">Endosome membrane</location>
        <topology evidence="2">Multi-pass membrane protein</topology>
    </subcellularLocation>
    <subcellularLocation>
        <location evidence="1">Lysosome membrane</location>
        <topology evidence="1">Multi-pass membrane protein</topology>
    </subcellularLocation>
</comment>
<dbReference type="FunFam" id="1.20.1250.20:FF:000307">
    <property type="entry name" value="Solute carrier family 15 member 3"/>
    <property type="match status" value="1"/>
</dbReference>
<keyword evidence="7" id="KW-0967">Endosome</keyword>
<evidence type="ECO:0000256" key="3">
    <source>
        <dbReference type="ARBA" id="ARBA00005982"/>
    </source>
</evidence>
<dbReference type="PANTHER" id="PTHR11654">
    <property type="entry name" value="OLIGOPEPTIDE TRANSPORTER-RELATED"/>
    <property type="match status" value="1"/>
</dbReference>
<keyword evidence="4" id="KW-0813">Transport</keyword>
<keyword evidence="8" id="KW-0769">Symport</keyword>
<dbReference type="GO" id="GO:0015833">
    <property type="term" value="P:peptide transport"/>
    <property type="evidence" value="ECO:0007669"/>
    <property type="project" value="UniProtKB-KW"/>
</dbReference>
<keyword evidence="6" id="KW-0812">Transmembrane</keyword>
<comment type="catalytic activity">
    <reaction evidence="18">
        <text>L-histidine(out) + n H(+)(out) = L-histidine(in) + n H(+)(in)</text>
        <dbReference type="Rhea" id="RHEA:76379"/>
        <dbReference type="ChEBI" id="CHEBI:15378"/>
        <dbReference type="ChEBI" id="CHEBI:57595"/>
    </reaction>
    <physiologicalReaction direction="left-to-right" evidence="18">
        <dbReference type="Rhea" id="RHEA:76380"/>
    </physiologicalReaction>
</comment>
<evidence type="ECO:0000256" key="14">
    <source>
        <dbReference type="ARBA" id="ARBA00023180"/>
    </source>
</evidence>
<keyword evidence="5" id="KW-0399">Innate immunity</keyword>
<evidence type="ECO:0000256" key="16">
    <source>
        <dbReference type="ARBA" id="ARBA00047275"/>
    </source>
</evidence>
<keyword evidence="10" id="KW-0391">Immunity</keyword>
<dbReference type="Proteomes" id="UP000694850">
    <property type="component" value="Unplaced"/>
</dbReference>
<reference evidence="25" key="1">
    <citation type="submission" date="2025-08" db="UniProtKB">
        <authorList>
            <consortium name="RefSeq"/>
        </authorList>
    </citation>
    <scope>IDENTIFICATION</scope>
</reference>
<keyword evidence="12" id="KW-1133">Transmembrane helix</keyword>
<evidence type="ECO:0000256" key="1">
    <source>
        <dbReference type="ARBA" id="ARBA00004155"/>
    </source>
</evidence>
<dbReference type="InterPro" id="IPR036259">
    <property type="entry name" value="MFS_trans_sf"/>
</dbReference>
<evidence type="ECO:0000256" key="4">
    <source>
        <dbReference type="ARBA" id="ARBA00022448"/>
    </source>
</evidence>
<evidence type="ECO:0000256" key="21">
    <source>
        <dbReference type="ARBA" id="ARBA00070838"/>
    </source>
</evidence>
<evidence type="ECO:0000256" key="20">
    <source>
        <dbReference type="ARBA" id="ARBA00055109"/>
    </source>
</evidence>
<comment type="catalytic activity">
    <reaction evidence="16">
        <text>N-acetyl-D-muramoyl-L-alanyl-D-isoglutamine(out) + n H(+)(out) = N-acetyl-D-muramoyl-L-alanyl-D-isoglutamine(in) + n H(+)(in)</text>
        <dbReference type="Rhea" id="RHEA:76371"/>
        <dbReference type="ChEBI" id="CHEBI:15378"/>
        <dbReference type="ChEBI" id="CHEBI:155830"/>
    </reaction>
    <physiologicalReaction direction="left-to-right" evidence="16">
        <dbReference type="Rhea" id="RHEA:76372"/>
    </physiologicalReaction>
</comment>
<evidence type="ECO:0000313" key="25">
    <source>
        <dbReference type="RefSeq" id="XP_007943212.2"/>
    </source>
</evidence>
<organism evidence="24 25">
    <name type="scientific">Orycteropus afer afer</name>
    <dbReference type="NCBI Taxonomy" id="1230840"/>
    <lineage>
        <taxon>Eukaryota</taxon>
        <taxon>Metazoa</taxon>
        <taxon>Chordata</taxon>
        <taxon>Craniata</taxon>
        <taxon>Vertebrata</taxon>
        <taxon>Euteleostomi</taxon>
        <taxon>Mammalia</taxon>
        <taxon>Eutheria</taxon>
        <taxon>Afrotheria</taxon>
        <taxon>Tubulidentata</taxon>
        <taxon>Orycteropodidae</taxon>
        <taxon>Orycteropus</taxon>
    </lineage>
</organism>
<evidence type="ECO:0000256" key="23">
    <source>
        <dbReference type="ARBA" id="ARBA00083773"/>
    </source>
</evidence>
<gene>
    <name evidence="25" type="primary">SLC15A3</name>
</gene>
<evidence type="ECO:0000256" key="12">
    <source>
        <dbReference type="ARBA" id="ARBA00022989"/>
    </source>
</evidence>
<evidence type="ECO:0000256" key="9">
    <source>
        <dbReference type="ARBA" id="ARBA00022856"/>
    </source>
</evidence>
<evidence type="ECO:0000256" key="17">
    <source>
        <dbReference type="ARBA" id="ARBA00051424"/>
    </source>
</evidence>
<dbReference type="InterPro" id="IPR000109">
    <property type="entry name" value="POT_fam"/>
</dbReference>
<dbReference type="OrthoDB" id="8904098at2759"/>
<dbReference type="GO" id="GO:0005765">
    <property type="term" value="C:lysosomal membrane"/>
    <property type="evidence" value="ECO:0007669"/>
    <property type="project" value="UniProtKB-SubCell"/>
</dbReference>
<evidence type="ECO:0000313" key="24">
    <source>
        <dbReference type="Proteomes" id="UP000694850"/>
    </source>
</evidence>
<dbReference type="CTD" id="51296"/>
<dbReference type="Gene3D" id="1.20.1250.20">
    <property type="entry name" value="MFS general substrate transporter like domains"/>
    <property type="match status" value="1"/>
</dbReference>
<protein>
    <recommendedName>
        <fullName evidence="21">Solute carrier family 15 member 3</fullName>
    </recommendedName>
    <alternativeName>
        <fullName evidence="22">Peptide transporter 3</fullName>
    </alternativeName>
    <alternativeName>
        <fullName evidence="23">Peptide/histidine transporter 2</fullName>
    </alternativeName>
</protein>
<dbReference type="RefSeq" id="XP_007943212.2">
    <property type="nucleotide sequence ID" value="XM_007945021.2"/>
</dbReference>
<keyword evidence="11" id="KW-0653">Protein transport</keyword>
<comment type="catalytic activity">
    <reaction evidence="17">
        <text>carnosine(out) + n H(+)(out) = carnosine(in) + n H(+)(in)</text>
        <dbReference type="Rhea" id="RHEA:76383"/>
        <dbReference type="ChEBI" id="CHEBI:15378"/>
        <dbReference type="ChEBI" id="CHEBI:57485"/>
    </reaction>
    <physiologicalReaction direction="left-to-right" evidence="17">
        <dbReference type="Rhea" id="RHEA:76384"/>
    </physiologicalReaction>
</comment>
<keyword evidence="13" id="KW-0472">Membrane</keyword>
<keyword evidence="15" id="KW-0458">Lysosome</keyword>
<dbReference type="SUPFAM" id="SSF103473">
    <property type="entry name" value="MFS general substrate transporter"/>
    <property type="match status" value="1"/>
</dbReference>
<comment type="function">
    <text evidence="20">Proton-coupled amino-acid transporter that transports free histidine and certain di- and tripeptides, and is involved in innate immune response. Also able to transport carnosine. Involved in the detection of microbial pathogens by toll-like receptors (TLRs) and NOD-like receptors (NLRs), probably by mediating transport of bacterial peptidoglycans across the endolysosomal membrane: catalyzes the transport of certain bacterial peptidoglycans, such as muramyl dipeptide (MDP), the NOD2 ligand.</text>
</comment>
<evidence type="ECO:0000256" key="5">
    <source>
        <dbReference type="ARBA" id="ARBA00022588"/>
    </source>
</evidence>
<dbReference type="Pfam" id="PF00854">
    <property type="entry name" value="PTR2"/>
    <property type="match status" value="1"/>
</dbReference>
<sequence length="599" mass="65687">MEIASCDTDPPHDQRKGKPGEPTISQEAEREGQRLSGEERPRGPGQGWRRAAAAAVLLVEMLERAAFFGVSANLVLYLNSANFNWAGEQASLAALVFLGASYLLAPVGGWLADVYLGRYLSVALSLLLYLPASAVLPATAYSDGRRSFCGEMPEIPIEPACPSSGCQRASPSPYCAPTLYAALLLLALASSSVRTNLTSFGADQVMDLGHHASRCFFNWFYWSINLGAVLSLLVVAFVQQNISFLLGYSIPVGCVGLAFFIFLFATPVFITKPPTGSQVSSMIKLVLQNCCPKLCHRHSARDPQGAQLLPDQRSPQPGPSPQEDMANFQVLVKILPVMVTLVPYWMVYFQMQSTFVLQGLHLQIPNIFPANPANSSVALRTQSNRYLIPEAWLLLANVVVVLILVPLKDRWLDPFLLRHNWLPSVLKKMALGMLFGFTSIMVAGYLELERLKYIRRNETVSQQIGQVMYYAAPLSIGWQIPQYLLIGISEIFASISGLEFAYSEAPRSMKGAVMGIFFCLSGVGSLLGSGLVALLSLPGGWLHCPEDSGNINKCHMDFYFFLLAGIQAATFFLFLWIAGRYERAAQASAPRSYASRDRG</sequence>
<evidence type="ECO:0000256" key="11">
    <source>
        <dbReference type="ARBA" id="ARBA00022927"/>
    </source>
</evidence>
<dbReference type="GO" id="GO:0045087">
    <property type="term" value="P:innate immune response"/>
    <property type="evidence" value="ECO:0007669"/>
    <property type="project" value="UniProtKB-KW"/>
</dbReference>
<evidence type="ECO:0000256" key="8">
    <source>
        <dbReference type="ARBA" id="ARBA00022847"/>
    </source>
</evidence>
<dbReference type="GO" id="GO:0010008">
    <property type="term" value="C:endosome membrane"/>
    <property type="evidence" value="ECO:0007669"/>
    <property type="project" value="UniProtKB-SubCell"/>
</dbReference>
<evidence type="ECO:0000256" key="18">
    <source>
        <dbReference type="ARBA" id="ARBA00051485"/>
    </source>
</evidence>
<dbReference type="GeneID" id="103200521"/>
<comment type="similarity">
    <text evidence="3">Belongs to the major facilitator superfamily. Proton-dependent oligopeptide transporter (POT/PTR) (TC 2.A.17) family.</text>
</comment>
<name>A0A8B7A730_ORYAF</name>
<dbReference type="GO" id="GO:0015293">
    <property type="term" value="F:symporter activity"/>
    <property type="evidence" value="ECO:0007669"/>
    <property type="project" value="UniProtKB-KW"/>
</dbReference>
<dbReference type="AlphaFoldDB" id="A0A8B7A730"/>
<evidence type="ECO:0000256" key="7">
    <source>
        <dbReference type="ARBA" id="ARBA00022753"/>
    </source>
</evidence>
<keyword evidence="9" id="KW-0571">Peptide transport</keyword>
<evidence type="ECO:0000256" key="19">
    <source>
        <dbReference type="ARBA" id="ARBA00051489"/>
    </source>
</evidence>
<evidence type="ECO:0000256" key="22">
    <source>
        <dbReference type="ARBA" id="ARBA00078676"/>
    </source>
</evidence>
<evidence type="ECO:0000256" key="10">
    <source>
        <dbReference type="ARBA" id="ARBA00022859"/>
    </source>
</evidence>
<proteinExistence type="inferred from homology"/>
<comment type="catalytic activity">
    <reaction evidence="19">
        <text>glycylglycylglycine(out) + n H(+)(out) = glycylglycylglycine(in) + n H(+)(in)</text>
        <dbReference type="Rhea" id="RHEA:76391"/>
        <dbReference type="ChEBI" id="CHEBI:15378"/>
        <dbReference type="ChEBI" id="CHEBI:195214"/>
    </reaction>
    <physiologicalReaction direction="left-to-right" evidence="19">
        <dbReference type="Rhea" id="RHEA:76392"/>
    </physiologicalReaction>
</comment>
<evidence type="ECO:0000256" key="6">
    <source>
        <dbReference type="ARBA" id="ARBA00022692"/>
    </source>
</evidence>
<evidence type="ECO:0000256" key="2">
    <source>
        <dbReference type="ARBA" id="ARBA00004337"/>
    </source>
</evidence>
<keyword evidence="14" id="KW-0325">Glycoprotein</keyword>
<dbReference type="GO" id="GO:0015031">
    <property type="term" value="P:protein transport"/>
    <property type="evidence" value="ECO:0007669"/>
    <property type="project" value="UniProtKB-KW"/>
</dbReference>
<evidence type="ECO:0000256" key="15">
    <source>
        <dbReference type="ARBA" id="ARBA00023228"/>
    </source>
</evidence>
<evidence type="ECO:0000256" key="13">
    <source>
        <dbReference type="ARBA" id="ARBA00023136"/>
    </source>
</evidence>
<keyword evidence="24" id="KW-1185">Reference proteome</keyword>
<accession>A0A8B7A730</accession>